<gene>
    <name evidence="1" type="ORF">PSON_ATCC_30995.1.T0610051</name>
</gene>
<evidence type="ECO:0000313" key="1">
    <source>
        <dbReference type="EMBL" id="CAD8093600.1"/>
    </source>
</evidence>
<dbReference type="AlphaFoldDB" id="A0A8S1NNE4"/>
<dbReference type="Proteomes" id="UP000692954">
    <property type="component" value="Unassembled WGS sequence"/>
</dbReference>
<name>A0A8S1NNE4_9CILI</name>
<sequence length="479" mass="56443">MIRNNEILTKNDRQNSHLDSYRANFKIAGQTILNCDSSLTQEQTNRNIYESERTNHQSILQKIGYSVSQDLNQQEYQKKTKAVPVSTDFQSSQKVSSRQSQQISFIARGQSIEIFNNNDQMISTSDSPYNPNYIRKTFHYCEGSYENISDNFQSGSNDHTPKQVKSMNLSNNLISTNDIATLFRVKFKRIRRCFQIIKALFRMKTLCNQKKQSWNLQMDILKRNQKILKYNESLSIIKIKQWTQMVFSKVISIIQQKNLEKQKLNFIDYPQTMTSVEIDQAIVFVQNSFTFAMSNLVVMTTGKNLINELSLQIHQDQYFAYRKQFSKFVSERANYITQQYSQINEQEKQLLFSECIIMNNLIPSLVKLTTSLEVLKCCKQSTEFLIRCIISLFQYFFILQFQDYPKIEMKKQNIKYSQYYLGKTDSQLILVQKQQQESEDLINGVYKEEQMKSIFQKESWYQNNKKKMNIVIQNLANVV</sequence>
<evidence type="ECO:0000313" key="2">
    <source>
        <dbReference type="Proteomes" id="UP000692954"/>
    </source>
</evidence>
<keyword evidence="2" id="KW-1185">Reference proteome</keyword>
<comment type="caution">
    <text evidence="1">The sequence shown here is derived from an EMBL/GenBank/DDBJ whole genome shotgun (WGS) entry which is preliminary data.</text>
</comment>
<protein>
    <submittedName>
        <fullName evidence="1">Uncharacterized protein</fullName>
    </submittedName>
</protein>
<reference evidence="1" key="1">
    <citation type="submission" date="2021-01" db="EMBL/GenBank/DDBJ databases">
        <authorList>
            <consortium name="Genoscope - CEA"/>
            <person name="William W."/>
        </authorList>
    </citation>
    <scope>NUCLEOTIDE SEQUENCE</scope>
</reference>
<dbReference type="EMBL" id="CAJJDN010000061">
    <property type="protein sequence ID" value="CAD8093600.1"/>
    <property type="molecule type" value="Genomic_DNA"/>
</dbReference>
<organism evidence="1 2">
    <name type="scientific">Paramecium sonneborni</name>
    <dbReference type="NCBI Taxonomy" id="65129"/>
    <lineage>
        <taxon>Eukaryota</taxon>
        <taxon>Sar</taxon>
        <taxon>Alveolata</taxon>
        <taxon>Ciliophora</taxon>
        <taxon>Intramacronucleata</taxon>
        <taxon>Oligohymenophorea</taxon>
        <taxon>Peniculida</taxon>
        <taxon>Parameciidae</taxon>
        <taxon>Paramecium</taxon>
    </lineage>
</organism>
<proteinExistence type="predicted"/>
<accession>A0A8S1NNE4</accession>
<dbReference type="OrthoDB" id="294939at2759"/>